<dbReference type="RefSeq" id="XP_021856504.2">
    <property type="nucleotide sequence ID" value="XM_022000812.2"/>
</dbReference>
<organism evidence="1 2">
    <name type="scientific">Spinacia oleracea</name>
    <name type="common">Spinach</name>
    <dbReference type="NCBI Taxonomy" id="3562"/>
    <lineage>
        <taxon>Eukaryota</taxon>
        <taxon>Viridiplantae</taxon>
        <taxon>Streptophyta</taxon>
        <taxon>Embryophyta</taxon>
        <taxon>Tracheophyta</taxon>
        <taxon>Spermatophyta</taxon>
        <taxon>Magnoliopsida</taxon>
        <taxon>eudicotyledons</taxon>
        <taxon>Gunneridae</taxon>
        <taxon>Pentapetalae</taxon>
        <taxon>Caryophyllales</taxon>
        <taxon>Chenopodiaceae</taxon>
        <taxon>Chenopodioideae</taxon>
        <taxon>Anserineae</taxon>
        <taxon>Spinacia</taxon>
    </lineage>
</organism>
<name>A0A9R0IYB2_SPIOL</name>
<dbReference type="GeneID" id="110795761"/>
<dbReference type="KEGG" id="soe:110795761"/>
<reference evidence="1" key="1">
    <citation type="journal article" date="2021" name="Nat. Commun.">
        <title>Genomic analyses provide insights into spinach domestication and the genetic basis of agronomic traits.</title>
        <authorList>
            <person name="Cai X."/>
            <person name="Sun X."/>
            <person name="Xu C."/>
            <person name="Sun H."/>
            <person name="Wang X."/>
            <person name="Ge C."/>
            <person name="Zhang Z."/>
            <person name="Wang Q."/>
            <person name="Fei Z."/>
            <person name="Jiao C."/>
            <person name="Wang Q."/>
        </authorList>
    </citation>
    <scope>NUCLEOTIDE SEQUENCE [LARGE SCALE GENOMIC DNA]</scope>
    <source>
        <strain evidence="1">cv. Varoflay</strain>
    </source>
</reference>
<dbReference type="PANTHER" id="PTHR33735:SF14">
    <property type="entry name" value="PHAGE CAPSID SCAFFOLDING PROTEIN (GPO) SERINE PEPTIDASE"/>
    <property type="match status" value="1"/>
</dbReference>
<reference evidence="2" key="2">
    <citation type="submission" date="2025-08" db="UniProtKB">
        <authorList>
            <consortium name="RefSeq"/>
        </authorList>
    </citation>
    <scope>IDENTIFICATION</scope>
    <source>
        <tissue evidence="2">Leaf</tissue>
    </source>
</reference>
<protein>
    <submittedName>
        <fullName evidence="2">Uncharacterized protein isoform X1</fullName>
    </submittedName>
</protein>
<sequence length="214" mass="23556">METLNSNRIINLHRFRASETRSSCRSTYRRSAAAVVVDVLAFKNKRSAGVLSSSLAWSNIYKTRKNYIGAVFEVQGNNKSVQASAANTGPSGKPWCNWLVGVILSIVLPFASRKWSRILAIKNEIDTVVETVETVVETVETVAKEVAHVAEEMAHQLPEGGKLQNIVCSVANVAEETAKDAHLIDQLIEKVEVDLSKIDPTRKPIRTRPENTGS</sequence>
<dbReference type="PANTHER" id="PTHR33735">
    <property type="entry name" value="EXPRESSED PROTEIN"/>
    <property type="match status" value="1"/>
</dbReference>
<proteinExistence type="predicted"/>
<dbReference type="AlphaFoldDB" id="A0A9R0IYB2"/>
<dbReference type="Proteomes" id="UP000813463">
    <property type="component" value="Chromosome 2"/>
</dbReference>
<gene>
    <name evidence="2" type="primary">LOC110795761</name>
</gene>
<keyword evidence="1" id="KW-1185">Reference proteome</keyword>
<evidence type="ECO:0000313" key="2">
    <source>
        <dbReference type="RefSeq" id="XP_021856504.2"/>
    </source>
</evidence>
<evidence type="ECO:0000313" key="1">
    <source>
        <dbReference type="Proteomes" id="UP000813463"/>
    </source>
</evidence>
<accession>A0A9R0IYB2</accession>